<feature type="non-terminal residue" evidence="2">
    <location>
        <position position="1"/>
    </location>
</feature>
<evidence type="ECO:0000259" key="1">
    <source>
        <dbReference type="Pfam" id="PF14649"/>
    </source>
</evidence>
<protein>
    <recommendedName>
        <fullName evidence="1">Spatacsin C-terminal domain-containing protein</fullName>
    </recommendedName>
</protein>
<dbReference type="Pfam" id="PF14649">
    <property type="entry name" value="Spatacsin_C"/>
    <property type="match status" value="1"/>
</dbReference>
<evidence type="ECO:0000313" key="2">
    <source>
        <dbReference type="EMBL" id="CAF3765942.1"/>
    </source>
</evidence>
<name>A0A818ZJR9_9BILA</name>
<gene>
    <name evidence="2" type="ORF">OKA104_LOCUS16526</name>
</gene>
<dbReference type="InterPro" id="IPR028107">
    <property type="entry name" value="Spatacsin_C_dom"/>
</dbReference>
<dbReference type="Proteomes" id="UP000663881">
    <property type="component" value="Unassembled WGS sequence"/>
</dbReference>
<organism evidence="2 3">
    <name type="scientific">Adineta steineri</name>
    <dbReference type="NCBI Taxonomy" id="433720"/>
    <lineage>
        <taxon>Eukaryota</taxon>
        <taxon>Metazoa</taxon>
        <taxon>Spiralia</taxon>
        <taxon>Gnathifera</taxon>
        <taxon>Rotifera</taxon>
        <taxon>Eurotatoria</taxon>
        <taxon>Bdelloidea</taxon>
        <taxon>Adinetida</taxon>
        <taxon>Adinetidae</taxon>
        <taxon>Adineta</taxon>
    </lineage>
</organism>
<comment type="caution">
    <text evidence="2">The sequence shown here is derived from an EMBL/GenBank/DDBJ whole genome shotgun (WGS) entry which is preliminary data.</text>
</comment>
<accession>A0A818ZJR9</accession>
<dbReference type="AlphaFoldDB" id="A0A818ZJR9"/>
<evidence type="ECO:0000313" key="3">
    <source>
        <dbReference type="Proteomes" id="UP000663881"/>
    </source>
</evidence>
<sequence length="69" mass="7921">FLIIYVFLINVSSPLLRLRIELLIYAHTCFINSCHMEGICLVLDNTQHIAVLLDDLNGYTLLMRLLMGL</sequence>
<feature type="domain" description="Spatacsin C-terminal" evidence="1">
    <location>
        <begin position="16"/>
        <end position="69"/>
    </location>
</feature>
<reference evidence="2" key="1">
    <citation type="submission" date="2021-02" db="EMBL/GenBank/DDBJ databases">
        <authorList>
            <person name="Nowell W R."/>
        </authorList>
    </citation>
    <scope>NUCLEOTIDE SEQUENCE</scope>
</reference>
<proteinExistence type="predicted"/>
<dbReference type="EMBL" id="CAJOAY010000953">
    <property type="protein sequence ID" value="CAF3765942.1"/>
    <property type="molecule type" value="Genomic_DNA"/>
</dbReference>